<dbReference type="InterPro" id="IPR013785">
    <property type="entry name" value="Aldolase_TIM"/>
</dbReference>
<protein>
    <submittedName>
        <fullName evidence="3">2-nitropropane dioxygenase</fullName>
    </submittedName>
</protein>
<dbReference type="EMBL" id="JOPA01000012">
    <property type="protein sequence ID" value="OUI94787.1"/>
    <property type="molecule type" value="Genomic_DNA"/>
</dbReference>
<comment type="caution">
    <text evidence="3">The sequence shown here is derived from an EMBL/GenBank/DDBJ whole genome shotgun (WGS) entry which is preliminary data.</text>
</comment>
<reference evidence="2 6" key="4">
    <citation type="submission" date="2019-07" db="EMBL/GenBank/DDBJ databases">
        <title>Whole genome shotgun sequence of Acetobacter indonesiensis NBRC 16471.</title>
        <authorList>
            <person name="Hosoyama A."/>
            <person name="Uohara A."/>
            <person name="Ohji S."/>
            <person name="Ichikawa N."/>
        </authorList>
    </citation>
    <scope>NUCLEOTIDE SEQUENCE [LARGE SCALE GENOMIC DNA]</scope>
    <source>
        <strain evidence="2 6">NBRC 16471</strain>
    </source>
</reference>
<dbReference type="RefSeq" id="WP_048846296.1">
    <property type="nucleotide sequence ID" value="NZ_BAMW01000030.1"/>
</dbReference>
<dbReference type="SUPFAM" id="SSF51412">
    <property type="entry name" value="Inosine monophosphate dehydrogenase (IMPDH)"/>
    <property type="match status" value="1"/>
</dbReference>
<keyword evidence="3" id="KW-0223">Dioxygenase</keyword>
<name>A0A252AVZ6_9PROT</name>
<dbReference type="Proteomes" id="UP000032673">
    <property type="component" value="Unassembled WGS sequence"/>
</dbReference>
<dbReference type="AlphaFoldDB" id="A0A252AVZ6"/>
<accession>A0A252AVZ6</accession>
<dbReference type="GO" id="GO:0051213">
    <property type="term" value="F:dioxygenase activity"/>
    <property type="evidence" value="ECO:0007669"/>
    <property type="project" value="UniProtKB-KW"/>
</dbReference>
<evidence type="ECO:0000313" key="4">
    <source>
        <dbReference type="Proteomes" id="UP000032673"/>
    </source>
</evidence>
<proteinExistence type="predicted"/>
<dbReference type="Proteomes" id="UP000194641">
    <property type="component" value="Unassembled WGS sequence"/>
</dbReference>
<dbReference type="Proteomes" id="UP000321104">
    <property type="component" value="Unassembled WGS sequence"/>
</dbReference>
<sequence>MKAINAVRMGGVDVLPLVEGGKGVSVSTGASAGAWAAAGGAGTVSIVNADSYDEAGHPVPQIYHGRTRRERHEELVDYAIRGGIAQAQIAHETAGGQGRIHANILWEMGSAERVITGVLEGAKGLIHGLTCGAGMPYRLSEIAATYGVYYYPIVSSARAFNALWKRAYSKTSDLLGGVVYEDPWRAGGHNGLSNTEDPLKPEDPYPRVAALRKLMRSFGLDETPIIMAGGVWWLEEWEDWIDNPELGPIVFQFGTRPLLTKESPVPDAWKQRLLTLKKGDVYLNRFSPTGFYSSAVNNSFLQELRGRSERQVAFSPEPLGAHDVAYGVGARKREVFVTADDLAHIRGWEAQGYTEAMRTPDSTLIFVTPDRAREITADQVACMGCLSECKFSNWSQRGPSYTNGHKADPRSFCIQKTLQTVAHTSGPEADEVVDNNLMFGGTNAWRFGSDPFYSNGFVPTVRQLVDRIMTGR</sequence>
<evidence type="ECO:0000313" key="2">
    <source>
        <dbReference type="EMBL" id="GEN03018.1"/>
    </source>
</evidence>
<gene>
    <name evidence="1" type="ORF">Abin_030_176</name>
    <name evidence="2" type="ORF">AIN02nite_10430</name>
    <name evidence="3" type="ORF">HK17_01820</name>
</gene>
<dbReference type="Gene3D" id="3.20.20.70">
    <property type="entry name" value="Aldolase class I"/>
    <property type="match status" value="1"/>
</dbReference>
<organism evidence="3 5">
    <name type="scientific">Acetobacter indonesiensis</name>
    <dbReference type="NCBI Taxonomy" id="104101"/>
    <lineage>
        <taxon>Bacteria</taxon>
        <taxon>Pseudomonadati</taxon>
        <taxon>Pseudomonadota</taxon>
        <taxon>Alphaproteobacteria</taxon>
        <taxon>Acetobacterales</taxon>
        <taxon>Acetobacteraceae</taxon>
        <taxon>Acetobacter</taxon>
    </lineage>
</organism>
<evidence type="ECO:0000313" key="5">
    <source>
        <dbReference type="Proteomes" id="UP000194641"/>
    </source>
</evidence>
<reference evidence="3" key="2">
    <citation type="submission" date="2014-06" db="EMBL/GenBank/DDBJ databases">
        <authorList>
            <person name="Ju J."/>
            <person name="Zhang J."/>
        </authorList>
    </citation>
    <scope>NUCLEOTIDE SEQUENCE [LARGE SCALE GENOMIC DNA]</scope>
    <source>
        <strain evidence="3">DmL_051</strain>
    </source>
</reference>
<reference evidence="5" key="3">
    <citation type="submission" date="2014-06" db="EMBL/GenBank/DDBJ databases">
        <authorList>
            <person name="Winans N.J."/>
            <person name="Newell P.D."/>
            <person name="Douglas A.E."/>
        </authorList>
    </citation>
    <scope>NUCLEOTIDE SEQUENCE [LARGE SCALE GENOMIC DNA]</scope>
</reference>
<dbReference type="EMBL" id="BAMW01000030">
    <property type="protein sequence ID" value="GAN63633.1"/>
    <property type="molecule type" value="Genomic_DNA"/>
</dbReference>
<reference evidence="1 4" key="1">
    <citation type="submission" date="2012-11" db="EMBL/GenBank/DDBJ databases">
        <title>Whole genome sequence of Acetobacter indonesiensis 5H-1.</title>
        <authorList>
            <person name="Azuma Y."/>
            <person name="Higashiura N."/>
            <person name="Hirakawa H."/>
            <person name="Matsushita K."/>
        </authorList>
    </citation>
    <scope>NUCLEOTIDE SEQUENCE [LARGE SCALE GENOMIC DNA]</scope>
    <source>
        <strain evidence="1 4">5H-1</strain>
    </source>
</reference>
<keyword evidence="4" id="KW-1185">Reference proteome</keyword>
<evidence type="ECO:0000313" key="6">
    <source>
        <dbReference type="Proteomes" id="UP000321104"/>
    </source>
</evidence>
<dbReference type="EMBL" id="BJXQ01000004">
    <property type="protein sequence ID" value="GEN03018.1"/>
    <property type="molecule type" value="Genomic_DNA"/>
</dbReference>
<keyword evidence="3" id="KW-0560">Oxidoreductase</keyword>
<evidence type="ECO:0000313" key="3">
    <source>
        <dbReference type="EMBL" id="OUI94787.1"/>
    </source>
</evidence>
<evidence type="ECO:0000313" key="1">
    <source>
        <dbReference type="EMBL" id="GAN63633.1"/>
    </source>
</evidence>